<dbReference type="AlphaFoldDB" id="A0ABD2M7F6"/>
<comment type="caution">
    <text evidence="1">The sequence shown here is derived from an EMBL/GenBank/DDBJ whole genome shotgun (WGS) entry which is preliminary data.</text>
</comment>
<proteinExistence type="predicted"/>
<dbReference type="Proteomes" id="UP001620626">
    <property type="component" value="Unassembled WGS sequence"/>
</dbReference>
<keyword evidence="2" id="KW-1185">Reference proteome</keyword>
<organism evidence="1 2">
    <name type="scientific">Heterodera trifolii</name>
    <dbReference type="NCBI Taxonomy" id="157864"/>
    <lineage>
        <taxon>Eukaryota</taxon>
        <taxon>Metazoa</taxon>
        <taxon>Ecdysozoa</taxon>
        <taxon>Nematoda</taxon>
        <taxon>Chromadorea</taxon>
        <taxon>Rhabditida</taxon>
        <taxon>Tylenchina</taxon>
        <taxon>Tylenchomorpha</taxon>
        <taxon>Tylenchoidea</taxon>
        <taxon>Heteroderidae</taxon>
        <taxon>Heteroderinae</taxon>
        <taxon>Heterodera</taxon>
    </lineage>
</organism>
<reference evidence="1 2" key="1">
    <citation type="submission" date="2024-10" db="EMBL/GenBank/DDBJ databases">
        <authorList>
            <person name="Kim D."/>
        </authorList>
    </citation>
    <scope>NUCLEOTIDE SEQUENCE [LARGE SCALE GENOMIC DNA]</scope>
    <source>
        <strain evidence="1">BH-2024</strain>
    </source>
</reference>
<sequence>MPTAKIVFNGPLEEMATYYIRIRGSNSPSKAATRVCVPIPKSNAQRRRFDGHWDHAHGFYPAIEETKGDKLTVEWSTQKDSEANAFTTDGLKGDGMTRTKMLNIDYNV</sequence>
<dbReference type="EMBL" id="JBICBT010000101">
    <property type="protein sequence ID" value="KAL3123453.1"/>
    <property type="molecule type" value="Genomic_DNA"/>
</dbReference>
<evidence type="ECO:0000313" key="2">
    <source>
        <dbReference type="Proteomes" id="UP001620626"/>
    </source>
</evidence>
<accession>A0ABD2M7F6</accession>
<gene>
    <name evidence="1" type="ORF">niasHT_004625</name>
</gene>
<name>A0ABD2M7F6_9BILA</name>
<protein>
    <submittedName>
        <fullName evidence="1">Uncharacterized protein</fullName>
    </submittedName>
</protein>
<evidence type="ECO:0000313" key="1">
    <source>
        <dbReference type="EMBL" id="KAL3123453.1"/>
    </source>
</evidence>